<dbReference type="InterPro" id="IPR017871">
    <property type="entry name" value="ABC_transporter-like_CS"/>
</dbReference>
<dbReference type="FunFam" id="3.40.50.300:FF:002695">
    <property type="entry name" value="ABC multidrug transporter, putative"/>
    <property type="match status" value="1"/>
</dbReference>
<organism evidence="8 9">
    <name type="scientific">Fusarium oxysporum f. sp. narcissi</name>
    <dbReference type="NCBI Taxonomy" id="451672"/>
    <lineage>
        <taxon>Eukaryota</taxon>
        <taxon>Fungi</taxon>
        <taxon>Dikarya</taxon>
        <taxon>Ascomycota</taxon>
        <taxon>Pezizomycotina</taxon>
        <taxon>Sordariomycetes</taxon>
        <taxon>Hypocreomycetidae</taxon>
        <taxon>Hypocreales</taxon>
        <taxon>Nectriaceae</taxon>
        <taxon>Fusarium</taxon>
        <taxon>Fusarium oxysporum species complex</taxon>
    </lineage>
</organism>
<evidence type="ECO:0000256" key="4">
    <source>
        <dbReference type="ARBA" id="ARBA00022737"/>
    </source>
</evidence>
<dbReference type="PANTHER" id="PTHR43394">
    <property type="entry name" value="ATP-DEPENDENT PERMEASE MDL1, MITOCHONDRIAL"/>
    <property type="match status" value="1"/>
</dbReference>
<dbReference type="Proteomes" id="UP000290540">
    <property type="component" value="Unassembled WGS sequence"/>
</dbReference>
<dbReference type="GO" id="GO:0005524">
    <property type="term" value="F:ATP binding"/>
    <property type="evidence" value="ECO:0007669"/>
    <property type="project" value="InterPro"/>
</dbReference>
<evidence type="ECO:0000259" key="7">
    <source>
        <dbReference type="PROSITE" id="PS50893"/>
    </source>
</evidence>
<dbReference type="SUPFAM" id="SSF52540">
    <property type="entry name" value="P-loop containing nucleoside triphosphate hydrolases"/>
    <property type="match status" value="1"/>
</dbReference>
<dbReference type="InterPro" id="IPR003439">
    <property type="entry name" value="ABC_transporter-like_ATP-bd"/>
</dbReference>
<dbReference type="GO" id="GO:0005743">
    <property type="term" value="C:mitochondrial inner membrane"/>
    <property type="evidence" value="ECO:0007669"/>
    <property type="project" value="TreeGrafter"/>
</dbReference>
<dbReference type="GO" id="GO:0016887">
    <property type="term" value="F:ATP hydrolysis activity"/>
    <property type="evidence" value="ECO:0007669"/>
    <property type="project" value="InterPro"/>
</dbReference>
<evidence type="ECO:0000256" key="2">
    <source>
        <dbReference type="ARBA" id="ARBA00022448"/>
    </source>
</evidence>
<reference evidence="8 9" key="1">
    <citation type="submission" date="2016-12" db="EMBL/GenBank/DDBJ databases">
        <title>Draft genome sequence of Fusarium oxysporum causing rot on Narcissus.</title>
        <authorList>
            <person name="Armitage A.D."/>
            <person name="Taylor A."/>
            <person name="Clarkson J.P."/>
            <person name="Harrison R.J."/>
            <person name="Jackson A.C."/>
        </authorList>
    </citation>
    <scope>NUCLEOTIDE SEQUENCE [LARGE SCALE GENOMIC DNA]</scope>
    <source>
        <strain evidence="8 9">N139</strain>
    </source>
</reference>
<keyword evidence="4" id="KW-0677">Repeat</keyword>
<evidence type="ECO:0000256" key="1">
    <source>
        <dbReference type="ARBA" id="ARBA00004141"/>
    </source>
</evidence>
<gene>
    <name evidence="8" type="ORF">BFJ63_vAg19719</name>
</gene>
<protein>
    <recommendedName>
        <fullName evidence="7">ABC transporter domain-containing protein</fullName>
    </recommendedName>
</protein>
<dbReference type="InterPro" id="IPR027417">
    <property type="entry name" value="P-loop_NTPase"/>
</dbReference>
<keyword evidence="3" id="KW-0812">Transmembrane</keyword>
<name>A0A4Q2V0X0_FUSOX</name>
<evidence type="ECO:0000313" key="8">
    <source>
        <dbReference type="EMBL" id="RYC77407.1"/>
    </source>
</evidence>
<dbReference type="InterPro" id="IPR036640">
    <property type="entry name" value="ABC1_TM_sf"/>
</dbReference>
<dbReference type="EMBL" id="MQTW01002320">
    <property type="protein sequence ID" value="RYC77407.1"/>
    <property type="molecule type" value="Genomic_DNA"/>
</dbReference>
<evidence type="ECO:0000256" key="6">
    <source>
        <dbReference type="ARBA" id="ARBA00023136"/>
    </source>
</evidence>
<evidence type="ECO:0000256" key="5">
    <source>
        <dbReference type="ARBA" id="ARBA00022989"/>
    </source>
</evidence>
<keyword evidence="2" id="KW-0813">Transport</keyword>
<feature type="domain" description="ABC transporter" evidence="7">
    <location>
        <begin position="3"/>
        <end position="162"/>
    </location>
</feature>
<dbReference type="PANTHER" id="PTHR43394:SF11">
    <property type="entry name" value="ATP-BINDING CASSETTE TRANSPORTER"/>
    <property type="match status" value="1"/>
</dbReference>
<dbReference type="PROSITE" id="PS50893">
    <property type="entry name" value="ABC_TRANSPORTER_2"/>
    <property type="match status" value="1"/>
</dbReference>
<keyword evidence="6" id="KW-0472">Membrane</keyword>
<evidence type="ECO:0000313" key="9">
    <source>
        <dbReference type="Proteomes" id="UP000290540"/>
    </source>
</evidence>
<dbReference type="AlphaFoldDB" id="A0A4Q2V0X0"/>
<dbReference type="Gene3D" id="3.40.50.300">
    <property type="entry name" value="P-loop containing nucleotide triphosphate hydrolases"/>
    <property type="match status" value="1"/>
</dbReference>
<accession>A0A4Q2V0X0</accession>
<keyword evidence="5" id="KW-1133">Transmembrane helix</keyword>
<dbReference type="InterPro" id="IPR039421">
    <property type="entry name" value="Type_1_exporter"/>
</dbReference>
<feature type="non-terminal residue" evidence="8">
    <location>
        <position position="1"/>
    </location>
</feature>
<sequence length="246" mass="26766">EPVLFSGTVFQNVELGLTATELAALPLEEKEKMVHEACKAAFAHDFIQKLPEGYDTPVGQRGGMLSGGQKQRIAVARSIISNPRILLLDEATSALDPNAEKMVQKALNNVGAGRTTLVIAHRLSTIRNADNIVVMSHGEVIEQGSHTELMMLDGSYAKLVQIQNLGQDLDDQHQQQELNGEHEARKDLDKVLSLADSNTQAEIPAEQLRSTKNYSLIRGITIILCEQRSLWGVFAISLGCCLIAGG</sequence>
<dbReference type="Gene3D" id="1.20.1560.10">
    <property type="entry name" value="ABC transporter type 1, transmembrane domain"/>
    <property type="match status" value="1"/>
</dbReference>
<comment type="subcellular location">
    <subcellularLocation>
        <location evidence="1">Membrane</location>
        <topology evidence="1">Multi-pass membrane protein</topology>
    </subcellularLocation>
</comment>
<comment type="caution">
    <text evidence="8">The sequence shown here is derived from an EMBL/GenBank/DDBJ whole genome shotgun (WGS) entry which is preliminary data.</text>
</comment>
<evidence type="ECO:0000256" key="3">
    <source>
        <dbReference type="ARBA" id="ARBA00022692"/>
    </source>
</evidence>
<dbReference type="GO" id="GO:0015421">
    <property type="term" value="F:ABC-type oligopeptide transporter activity"/>
    <property type="evidence" value="ECO:0007669"/>
    <property type="project" value="TreeGrafter"/>
</dbReference>
<dbReference type="GO" id="GO:0090374">
    <property type="term" value="P:oligopeptide export from mitochondrion"/>
    <property type="evidence" value="ECO:0007669"/>
    <property type="project" value="TreeGrafter"/>
</dbReference>
<proteinExistence type="predicted"/>
<dbReference type="PROSITE" id="PS00211">
    <property type="entry name" value="ABC_TRANSPORTER_1"/>
    <property type="match status" value="1"/>
</dbReference>
<dbReference type="Pfam" id="PF00005">
    <property type="entry name" value="ABC_tran"/>
    <property type="match status" value="1"/>
</dbReference>